<keyword evidence="3" id="KW-1185">Reference proteome</keyword>
<sequence length="169" mass="18788">MKLSGLSFILSYALTMISCQDFGAIEGCSSTEGGPSIEHKKNDFLALSDKDLDFMNRNIVKMCGPIKSRCALDFYFGKGKGKTIEANLSCYQAGYPQNMVRCMLMSASDLRSGKKHAIIKDFSISGSDATYYSKRYVSTNLKKGERRVKNGSNFLILFPEYPLPKISLD</sequence>
<keyword evidence="1" id="KW-0732">Signal</keyword>
<feature type="signal peptide" evidence="1">
    <location>
        <begin position="1"/>
        <end position="19"/>
    </location>
</feature>
<dbReference type="AlphaFoldDB" id="A0A1R0GZL5"/>
<dbReference type="EMBL" id="LSSL01001620">
    <property type="protein sequence ID" value="OLY82342.1"/>
    <property type="molecule type" value="Genomic_DNA"/>
</dbReference>
<proteinExistence type="predicted"/>
<evidence type="ECO:0000313" key="2">
    <source>
        <dbReference type="EMBL" id="OLY82342.1"/>
    </source>
</evidence>
<feature type="chain" id="PRO_5010312628" description="Lipoprotein" evidence="1">
    <location>
        <begin position="20"/>
        <end position="169"/>
    </location>
</feature>
<name>A0A1R0GZL5_9FUNG</name>
<evidence type="ECO:0000313" key="3">
    <source>
        <dbReference type="Proteomes" id="UP000187455"/>
    </source>
</evidence>
<comment type="caution">
    <text evidence="2">The sequence shown here is derived from an EMBL/GenBank/DDBJ whole genome shotgun (WGS) entry which is preliminary data.</text>
</comment>
<organism evidence="2 3">
    <name type="scientific">Smittium mucronatum</name>
    <dbReference type="NCBI Taxonomy" id="133383"/>
    <lineage>
        <taxon>Eukaryota</taxon>
        <taxon>Fungi</taxon>
        <taxon>Fungi incertae sedis</taxon>
        <taxon>Zoopagomycota</taxon>
        <taxon>Kickxellomycotina</taxon>
        <taxon>Harpellomycetes</taxon>
        <taxon>Harpellales</taxon>
        <taxon>Legeriomycetaceae</taxon>
        <taxon>Smittium</taxon>
    </lineage>
</organism>
<gene>
    <name evidence="2" type="ORF">AYI68_g3540</name>
</gene>
<dbReference type="PROSITE" id="PS51257">
    <property type="entry name" value="PROKAR_LIPOPROTEIN"/>
    <property type="match status" value="1"/>
</dbReference>
<accession>A0A1R0GZL5</accession>
<protein>
    <recommendedName>
        <fullName evidence="4">Lipoprotein</fullName>
    </recommendedName>
</protein>
<evidence type="ECO:0000256" key="1">
    <source>
        <dbReference type="SAM" id="SignalP"/>
    </source>
</evidence>
<dbReference type="Proteomes" id="UP000187455">
    <property type="component" value="Unassembled WGS sequence"/>
</dbReference>
<evidence type="ECO:0008006" key="4">
    <source>
        <dbReference type="Google" id="ProtNLM"/>
    </source>
</evidence>
<reference evidence="2 3" key="1">
    <citation type="journal article" date="2016" name="Mol. Biol. Evol.">
        <title>Genome-Wide Survey of Gut Fungi (Harpellales) Reveals the First Horizontally Transferred Ubiquitin Gene from a Mosquito Host.</title>
        <authorList>
            <person name="Wang Y."/>
            <person name="White M.M."/>
            <person name="Kvist S."/>
            <person name="Moncalvo J.M."/>
        </authorList>
    </citation>
    <scope>NUCLEOTIDE SEQUENCE [LARGE SCALE GENOMIC DNA]</scope>
    <source>
        <strain evidence="2 3">ALG-7-W6</strain>
    </source>
</reference>